<protein>
    <recommendedName>
        <fullName evidence="1">Putative membrane protein insertion efficiency factor</fullName>
    </recommendedName>
</protein>
<keyword evidence="1" id="KW-0472">Membrane</keyword>
<comment type="caution">
    <text evidence="2">The sequence shown here is derived from an EMBL/GenBank/DDBJ whole genome shotgun (WGS) entry which is preliminary data.</text>
</comment>
<comment type="subcellular location">
    <subcellularLocation>
        <location evidence="1">Cell membrane</location>
        <topology evidence="1">Peripheral membrane protein</topology>
        <orientation evidence="1">Cytoplasmic side</orientation>
    </subcellularLocation>
</comment>
<gene>
    <name evidence="2" type="primary">yidD</name>
    <name evidence="2" type="ORF">ENJ51_08995</name>
</gene>
<comment type="similarity">
    <text evidence="1">Belongs to the UPF0161 family.</text>
</comment>
<dbReference type="GO" id="GO:0005886">
    <property type="term" value="C:plasma membrane"/>
    <property type="evidence" value="ECO:0007669"/>
    <property type="project" value="UniProtKB-SubCell"/>
</dbReference>
<organism evidence="2">
    <name type="scientific">Leucothrix mucor</name>
    <dbReference type="NCBI Taxonomy" id="45248"/>
    <lineage>
        <taxon>Bacteria</taxon>
        <taxon>Pseudomonadati</taxon>
        <taxon>Pseudomonadota</taxon>
        <taxon>Gammaproteobacteria</taxon>
        <taxon>Thiotrichales</taxon>
        <taxon>Thiotrichaceae</taxon>
        <taxon>Leucothrix</taxon>
    </lineage>
</organism>
<dbReference type="NCBIfam" id="TIGR00278">
    <property type="entry name" value="membrane protein insertion efficiency factor YidD"/>
    <property type="match status" value="1"/>
</dbReference>
<dbReference type="PANTHER" id="PTHR33383:SF1">
    <property type="entry name" value="MEMBRANE PROTEIN INSERTION EFFICIENCY FACTOR-RELATED"/>
    <property type="match status" value="1"/>
</dbReference>
<evidence type="ECO:0000313" key="2">
    <source>
        <dbReference type="EMBL" id="HFC92933.1"/>
    </source>
</evidence>
<evidence type="ECO:0000256" key="1">
    <source>
        <dbReference type="HAMAP-Rule" id="MF_00386"/>
    </source>
</evidence>
<dbReference type="HAMAP" id="MF_00386">
    <property type="entry name" value="UPF0161_YidD"/>
    <property type="match status" value="1"/>
</dbReference>
<dbReference type="AlphaFoldDB" id="A0A7V2WVB5"/>
<name>A0A7V2WVB5_LEUMU</name>
<dbReference type="PANTHER" id="PTHR33383">
    <property type="entry name" value="MEMBRANE PROTEIN INSERTION EFFICIENCY FACTOR-RELATED"/>
    <property type="match status" value="1"/>
</dbReference>
<dbReference type="Proteomes" id="UP000885750">
    <property type="component" value="Unassembled WGS sequence"/>
</dbReference>
<dbReference type="InterPro" id="IPR002696">
    <property type="entry name" value="Membr_insert_effic_factor_YidD"/>
</dbReference>
<comment type="function">
    <text evidence="1">Could be involved in insertion of integral membrane proteins into the membrane.</text>
</comment>
<proteinExistence type="inferred from homology"/>
<dbReference type="EMBL" id="DRMS01000337">
    <property type="protein sequence ID" value="HFC92933.1"/>
    <property type="molecule type" value="Genomic_DNA"/>
</dbReference>
<accession>A0A7V2WVB5</accession>
<dbReference type="Pfam" id="PF01809">
    <property type="entry name" value="YidD"/>
    <property type="match status" value="1"/>
</dbReference>
<reference evidence="2" key="1">
    <citation type="journal article" date="2020" name="mSystems">
        <title>Genome- and Community-Level Interaction Insights into Carbon Utilization and Element Cycling Functions of Hydrothermarchaeota in Hydrothermal Sediment.</title>
        <authorList>
            <person name="Zhou Z."/>
            <person name="Liu Y."/>
            <person name="Xu W."/>
            <person name="Pan J."/>
            <person name="Luo Z.H."/>
            <person name="Li M."/>
        </authorList>
    </citation>
    <scope>NUCLEOTIDE SEQUENCE [LARGE SCALE GENOMIC DNA]</scope>
    <source>
        <strain evidence="2">HyVt-493</strain>
    </source>
</reference>
<dbReference type="SMART" id="SM01234">
    <property type="entry name" value="Haemolytic"/>
    <property type="match status" value="1"/>
</dbReference>
<sequence>MKKILMMIIRGYQLFLSPMLGSHCRYAPSCSHYTHQAIAQYGAIKGAWMGLKRILRCHPWAEGGYDPVPEKDATKKN</sequence>
<keyword evidence="1" id="KW-1003">Cell membrane</keyword>